<evidence type="ECO:0000313" key="2">
    <source>
        <dbReference type="EMBL" id="SFU30339.1"/>
    </source>
</evidence>
<dbReference type="EMBL" id="FPBO01000001">
    <property type="protein sequence ID" value="SFU30339.1"/>
    <property type="molecule type" value="Genomic_DNA"/>
</dbReference>
<accession>A0A1I7F2L1</accession>
<gene>
    <name evidence="2" type="ORF">SAMN05216552_1001330</name>
</gene>
<dbReference type="OrthoDB" id="8758045at2"/>
<dbReference type="Proteomes" id="UP000199391">
    <property type="component" value="Unassembled WGS sequence"/>
</dbReference>
<proteinExistence type="predicted"/>
<feature type="transmembrane region" description="Helical" evidence="1">
    <location>
        <begin position="7"/>
        <end position="26"/>
    </location>
</feature>
<feature type="transmembrane region" description="Helical" evidence="1">
    <location>
        <begin position="78"/>
        <end position="96"/>
    </location>
</feature>
<keyword evidence="1" id="KW-0472">Membrane</keyword>
<keyword evidence="1" id="KW-0812">Transmembrane</keyword>
<reference evidence="3" key="1">
    <citation type="submission" date="2016-10" db="EMBL/GenBank/DDBJ databases">
        <authorList>
            <person name="Varghese N."/>
            <person name="Submissions S."/>
        </authorList>
    </citation>
    <scope>NUCLEOTIDE SEQUENCE [LARGE SCALE GENOMIC DNA]</scope>
    <source>
        <strain evidence="3">CGMCC 1.11014</strain>
    </source>
</reference>
<dbReference type="RefSeq" id="WP_093552785.1">
    <property type="nucleotide sequence ID" value="NZ_FPBO01000001.1"/>
</dbReference>
<evidence type="ECO:0000256" key="1">
    <source>
        <dbReference type="SAM" id="Phobius"/>
    </source>
</evidence>
<dbReference type="STRING" id="1035707.SAMN05216552_1001330"/>
<name>A0A1I7F2L1_9BURK</name>
<evidence type="ECO:0000313" key="3">
    <source>
        <dbReference type="Proteomes" id="UP000199391"/>
    </source>
</evidence>
<organism evidence="2 3">
    <name type="scientific">Pseudoduganella namucuonensis</name>
    <dbReference type="NCBI Taxonomy" id="1035707"/>
    <lineage>
        <taxon>Bacteria</taxon>
        <taxon>Pseudomonadati</taxon>
        <taxon>Pseudomonadota</taxon>
        <taxon>Betaproteobacteria</taxon>
        <taxon>Burkholderiales</taxon>
        <taxon>Oxalobacteraceae</taxon>
        <taxon>Telluria group</taxon>
        <taxon>Pseudoduganella</taxon>
    </lineage>
</organism>
<feature type="transmembrane region" description="Helical" evidence="1">
    <location>
        <begin position="32"/>
        <end position="57"/>
    </location>
</feature>
<sequence>MNKISHLGARLCWLSFGILMGGYRMIEGVQHGSVGMLVSASGWLLLGVLWFLSPLIIGRANGVGFDKKREAALGSDGLRTKLLLGAVACVFLGMILRSGFGM</sequence>
<keyword evidence="1" id="KW-1133">Transmembrane helix</keyword>
<keyword evidence="3" id="KW-1185">Reference proteome</keyword>
<dbReference type="AlphaFoldDB" id="A0A1I7F2L1"/>
<protein>
    <submittedName>
        <fullName evidence="2">Uncharacterized protein</fullName>
    </submittedName>
</protein>